<dbReference type="PANTHER" id="PTHR23074:SF17">
    <property type="entry name" value="FIDGETIN-LIKE PROTEIN 1"/>
    <property type="match status" value="1"/>
</dbReference>
<dbReference type="Proteomes" id="UP000324800">
    <property type="component" value="Unassembled WGS sequence"/>
</dbReference>
<dbReference type="SUPFAM" id="SSF52540">
    <property type="entry name" value="P-loop containing nucleoside triphosphate hydrolases"/>
    <property type="match status" value="1"/>
</dbReference>
<dbReference type="OrthoDB" id="2115716at2759"/>
<evidence type="ECO:0000259" key="2">
    <source>
        <dbReference type="Pfam" id="PF00004"/>
    </source>
</evidence>
<dbReference type="InterPro" id="IPR003959">
    <property type="entry name" value="ATPase_AAA_core"/>
</dbReference>
<dbReference type="PANTHER" id="PTHR23074">
    <property type="entry name" value="AAA DOMAIN-CONTAINING"/>
    <property type="match status" value="1"/>
</dbReference>
<evidence type="ECO:0000313" key="4">
    <source>
        <dbReference type="Proteomes" id="UP000324800"/>
    </source>
</evidence>
<gene>
    <name evidence="3" type="ORF">EZS28_008947</name>
</gene>
<organism evidence="3 4">
    <name type="scientific">Streblomastix strix</name>
    <dbReference type="NCBI Taxonomy" id="222440"/>
    <lineage>
        <taxon>Eukaryota</taxon>
        <taxon>Metamonada</taxon>
        <taxon>Preaxostyla</taxon>
        <taxon>Oxymonadida</taxon>
        <taxon>Streblomastigidae</taxon>
        <taxon>Streblomastix</taxon>
    </lineage>
</organism>
<accession>A0A5J4WLM1</accession>
<proteinExistence type="inferred from homology"/>
<dbReference type="InterPro" id="IPR027417">
    <property type="entry name" value="P-loop_NTPase"/>
</dbReference>
<evidence type="ECO:0000256" key="1">
    <source>
        <dbReference type="ARBA" id="ARBA00006914"/>
    </source>
</evidence>
<dbReference type="EMBL" id="SNRW01001659">
    <property type="protein sequence ID" value="KAA6395526.1"/>
    <property type="molecule type" value="Genomic_DNA"/>
</dbReference>
<dbReference type="GO" id="GO:0005524">
    <property type="term" value="F:ATP binding"/>
    <property type="evidence" value="ECO:0007669"/>
    <property type="project" value="InterPro"/>
</dbReference>
<dbReference type="GO" id="GO:0016887">
    <property type="term" value="F:ATP hydrolysis activity"/>
    <property type="evidence" value="ECO:0007669"/>
    <property type="project" value="InterPro"/>
</dbReference>
<dbReference type="Gene3D" id="3.40.50.300">
    <property type="entry name" value="P-loop containing nucleotide triphosphate hydrolases"/>
    <property type="match status" value="1"/>
</dbReference>
<evidence type="ECO:0000313" key="3">
    <source>
        <dbReference type="EMBL" id="KAA6395526.1"/>
    </source>
</evidence>
<dbReference type="AlphaFoldDB" id="A0A5J4WLM1"/>
<dbReference type="InterPro" id="IPR050304">
    <property type="entry name" value="MT-severing_AAA_ATPase"/>
</dbReference>
<sequence length="304" mass="35966">MLRRLLSERQYFEPISEYIIESVRQEQLEEEQKLDKRIKKGLFEIRKNFIERLNEKLRIDIDKQISFGLQKEKIQWDDIIGRNIVKDLLKRDLECMRHRNMHFWGPPGNGKKMMSKAYATKGDLLYIIISLQMIEGEQDEDYIKNISKSFEQANILGSSVLIINQIDEIIKDQDLNRTNMIINELDQQLSDIDNDQRKATVIITSNAFDGLPEQLMKHFLDHQHFDLPSLNERHQFFQRFFQEKNVPVQQSDIDIIASSTERMSFFDLASFGKSISNEQNITVENILKKIQIFNQNIKPNEDEK</sequence>
<comment type="caution">
    <text evidence="3">The sequence shown here is derived from an EMBL/GenBank/DDBJ whole genome shotgun (WGS) entry which is preliminary data.</text>
</comment>
<feature type="domain" description="ATPase AAA-type core" evidence="2">
    <location>
        <begin position="102"/>
        <end position="225"/>
    </location>
</feature>
<name>A0A5J4WLM1_9EUKA</name>
<protein>
    <recommendedName>
        <fullName evidence="2">ATPase AAA-type core domain-containing protein</fullName>
    </recommendedName>
</protein>
<comment type="similarity">
    <text evidence="1">Belongs to the AAA ATPase family.</text>
</comment>
<dbReference type="Pfam" id="PF00004">
    <property type="entry name" value="AAA"/>
    <property type="match status" value="1"/>
</dbReference>
<reference evidence="3 4" key="1">
    <citation type="submission" date="2019-03" db="EMBL/GenBank/DDBJ databases">
        <title>Single cell metagenomics reveals metabolic interactions within the superorganism composed of flagellate Streblomastix strix and complex community of Bacteroidetes bacteria on its surface.</title>
        <authorList>
            <person name="Treitli S.C."/>
            <person name="Kolisko M."/>
            <person name="Husnik F."/>
            <person name="Keeling P."/>
            <person name="Hampl V."/>
        </authorList>
    </citation>
    <scope>NUCLEOTIDE SEQUENCE [LARGE SCALE GENOMIC DNA]</scope>
    <source>
        <strain evidence="3">ST1C</strain>
    </source>
</reference>